<dbReference type="OrthoDB" id="1161413at2"/>
<dbReference type="Proteomes" id="UP000223913">
    <property type="component" value="Unassembled WGS sequence"/>
</dbReference>
<organism evidence="1 2">
    <name type="scientific">Flavilitoribacter nigricans (strain ATCC 23147 / DSM 23189 / NBRC 102662 / NCIMB 1420 / SS-2)</name>
    <name type="common">Lewinella nigricans</name>
    <dbReference type="NCBI Taxonomy" id="1122177"/>
    <lineage>
        <taxon>Bacteria</taxon>
        <taxon>Pseudomonadati</taxon>
        <taxon>Bacteroidota</taxon>
        <taxon>Saprospiria</taxon>
        <taxon>Saprospirales</taxon>
        <taxon>Lewinellaceae</taxon>
        <taxon>Flavilitoribacter</taxon>
    </lineage>
</organism>
<accession>A0A2D0N9Q5</accession>
<proteinExistence type="predicted"/>
<sequence length="181" mass="21426">MRYYSLPLSATQLMEGTAERDKVGIEESIKQHLDVMLLTWLGAYHHSPSFGSALRLFDFYMPDADINNSIFKTFFPKEGKQILEWHDNVKTVIRNSLENSIIKHESRLFQNIDDLGHKVDFVSIVKKETKRVDLKNEFKKQLKIELIIKVEGHYFENEKKRSFDDFERTFELPTKPPYLRK</sequence>
<dbReference type="SUPFAM" id="SSF160719">
    <property type="entry name" value="gpW/gp25-like"/>
    <property type="match status" value="1"/>
</dbReference>
<dbReference type="EMBL" id="PDUD01000023">
    <property type="protein sequence ID" value="PHN05106.1"/>
    <property type="molecule type" value="Genomic_DNA"/>
</dbReference>
<comment type="caution">
    <text evidence="1">The sequence shown here is derived from an EMBL/GenBank/DDBJ whole genome shotgun (WGS) entry which is preliminary data.</text>
</comment>
<evidence type="ECO:0000313" key="1">
    <source>
        <dbReference type="EMBL" id="PHN05106.1"/>
    </source>
</evidence>
<reference evidence="1 2" key="1">
    <citation type="submission" date="2017-10" db="EMBL/GenBank/DDBJ databases">
        <title>The draft genome sequence of Lewinella nigricans NBRC 102662.</title>
        <authorList>
            <person name="Wang K."/>
        </authorList>
    </citation>
    <scope>NUCLEOTIDE SEQUENCE [LARGE SCALE GENOMIC DNA]</scope>
    <source>
        <strain evidence="1 2">NBRC 102662</strain>
    </source>
</reference>
<evidence type="ECO:0000313" key="2">
    <source>
        <dbReference type="Proteomes" id="UP000223913"/>
    </source>
</evidence>
<gene>
    <name evidence="1" type="ORF">CRP01_18975</name>
</gene>
<protein>
    <submittedName>
        <fullName evidence="1">Uncharacterized protein</fullName>
    </submittedName>
</protein>
<dbReference type="RefSeq" id="WP_099151653.1">
    <property type="nucleotide sequence ID" value="NZ_PDUD01000023.1"/>
</dbReference>
<name>A0A2D0N9Q5_FLAN2</name>
<dbReference type="AlphaFoldDB" id="A0A2D0N9Q5"/>
<keyword evidence="2" id="KW-1185">Reference proteome</keyword>